<evidence type="ECO:0000313" key="10">
    <source>
        <dbReference type="Proteomes" id="UP000299102"/>
    </source>
</evidence>
<evidence type="ECO:0000256" key="6">
    <source>
        <dbReference type="ARBA" id="ARBA00022927"/>
    </source>
</evidence>
<feature type="non-terminal residue" evidence="9">
    <location>
        <position position="234"/>
    </location>
</feature>
<dbReference type="OrthoDB" id="26242at2759"/>
<keyword evidence="6" id="KW-0653">Protein transport</keyword>
<dbReference type="InterPro" id="IPR013783">
    <property type="entry name" value="Ig-like_fold"/>
</dbReference>
<dbReference type="SUPFAM" id="SSF81296">
    <property type="entry name" value="E set domains"/>
    <property type="match status" value="1"/>
</dbReference>
<dbReference type="EMBL" id="BGZK01004933">
    <property type="protein sequence ID" value="GBP11675.1"/>
    <property type="molecule type" value="Genomic_DNA"/>
</dbReference>
<accession>A0A4C1TC39</accession>
<gene>
    <name evidence="9" type="primary">Sec5</name>
    <name evidence="9" type="ORF">EVAR_100413_1</name>
</gene>
<feature type="domain" description="IPT/TIG" evidence="8">
    <location>
        <begin position="14"/>
        <end position="95"/>
    </location>
</feature>
<comment type="function">
    <text evidence="1">Component of the exocyst complex involved in the docking of exocytic vesicles with fusion sites on the plasma membrane.</text>
</comment>
<feature type="non-terminal residue" evidence="9">
    <location>
        <position position="1"/>
    </location>
</feature>
<dbReference type="Proteomes" id="UP000299102">
    <property type="component" value="Unassembled WGS sequence"/>
</dbReference>
<name>A0A4C1TC39_EUMVA</name>
<evidence type="ECO:0000256" key="7">
    <source>
        <dbReference type="ARBA" id="ARBA00029715"/>
    </source>
</evidence>
<keyword evidence="5" id="KW-0268">Exocytosis</keyword>
<evidence type="ECO:0000256" key="4">
    <source>
        <dbReference type="ARBA" id="ARBA00022448"/>
    </source>
</evidence>
<dbReference type="STRING" id="151549.A0A4C1TC39"/>
<organism evidence="9 10">
    <name type="scientific">Eumeta variegata</name>
    <name type="common">Bagworm moth</name>
    <name type="synonym">Eumeta japonica</name>
    <dbReference type="NCBI Taxonomy" id="151549"/>
    <lineage>
        <taxon>Eukaryota</taxon>
        <taxon>Metazoa</taxon>
        <taxon>Ecdysozoa</taxon>
        <taxon>Arthropoda</taxon>
        <taxon>Hexapoda</taxon>
        <taxon>Insecta</taxon>
        <taxon>Pterygota</taxon>
        <taxon>Neoptera</taxon>
        <taxon>Endopterygota</taxon>
        <taxon>Lepidoptera</taxon>
        <taxon>Glossata</taxon>
        <taxon>Ditrysia</taxon>
        <taxon>Tineoidea</taxon>
        <taxon>Psychidae</taxon>
        <taxon>Oiketicinae</taxon>
        <taxon>Eumeta</taxon>
    </lineage>
</organism>
<sequence length="234" mass="25498">TSFTFQEIIMGPPPVVTGVSPKEGPPGTRVTIRGEFLGTSANDLIGLTICECDCLLSAEWKSKNKIVARSGPCKGRGDIIVTTRSGGEGTSTVQFRGSFIDDFGVHLSPCKDPFSQECIEVEGQKEGQLSLLKANTGAIMEQLDRLLILKNMFEEDQRKSGKEPVPSLEAAIEADEAFPEKTRYRRVEFTSRGGCGAKWHAPQDEVSALWTLADGTSMENQPVLLHLHKSMIVS</sequence>
<evidence type="ECO:0000256" key="5">
    <source>
        <dbReference type="ARBA" id="ARBA00022483"/>
    </source>
</evidence>
<comment type="caution">
    <text evidence="9">The sequence shown here is derived from an EMBL/GenBank/DDBJ whole genome shotgun (WGS) entry which is preliminary data.</text>
</comment>
<dbReference type="GO" id="GO:0000145">
    <property type="term" value="C:exocyst"/>
    <property type="evidence" value="ECO:0007669"/>
    <property type="project" value="UniProtKB-ARBA"/>
</dbReference>
<dbReference type="GO" id="GO:0048468">
    <property type="term" value="P:cell development"/>
    <property type="evidence" value="ECO:0007669"/>
    <property type="project" value="UniProtKB-ARBA"/>
</dbReference>
<proteinExistence type="inferred from homology"/>
<keyword evidence="4" id="KW-0813">Transport</keyword>
<evidence type="ECO:0000256" key="1">
    <source>
        <dbReference type="ARBA" id="ARBA00002660"/>
    </source>
</evidence>
<dbReference type="Pfam" id="PF01833">
    <property type="entry name" value="TIG"/>
    <property type="match status" value="1"/>
</dbReference>
<comment type="similarity">
    <text evidence="2">Belongs to the SEC5 family.</text>
</comment>
<reference evidence="9 10" key="1">
    <citation type="journal article" date="2019" name="Commun. Biol.">
        <title>The bagworm genome reveals a unique fibroin gene that provides high tensile strength.</title>
        <authorList>
            <person name="Kono N."/>
            <person name="Nakamura H."/>
            <person name="Ohtoshi R."/>
            <person name="Tomita M."/>
            <person name="Numata K."/>
            <person name="Arakawa K."/>
        </authorList>
    </citation>
    <scope>NUCLEOTIDE SEQUENCE [LARGE SCALE GENOMIC DNA]</scope>
</reference>
<evidence type="ECO:0000313" key="9">
    <source>
        <dbReference type="EMBL" id="GBP11675.1"/>
    </source>
</evidence>
<evidence type="ECO:0000256" key="2">
    <source>
        <dbReference type="ARBA" id="ARBA00010578"/>
    </source>
</evidence>
<dbReference type="GO" id="GO:0006887">
    <property type="term" value="P:exocytosis"/>
    <property type="evidence" value="ECO:0007669"/>
    <property type="project" value="UniProtKB-KW"/>
</dbReference>
<evidence type="ECO:0000256" key="3">
    <source>
        <dbReference type="ARBA" id="ARBA00017526"/>
    </source>
</evidence>
<dbReference type="InterPro" id="IPR014756">
    <property type="entry name" value="Ig_E-set"/>
</dbReference>
<dbReference type="AlphaFoldDB" id="A0A4C1TC39"/>
<evidence type="ECO:0000259" key="8">
    <source>
        <dbReference type="Pfam" id="PF01833"/>
    </source>
</evidence>
<keyword evidence="10" id="KW-1185">Reference proteome</keyword>
<dbReference type="Gene3D" id="2.60.40.10">
    <property type="entry name" value="Immunoglobulins"/>
    <property type="match status" value="1"/>
</dbReference>
<dbReference type="FunFam" id="2.60.40.10:FF:000196">
    <property type="entry name" value="Exocyst complex component 2"/>
    <property type="match status" value="1"/>
</dbReference>
<dbReference type="GO" id="GO:0015031">
    <property type="term" value="P:protein transport"/>
    <property type="evidence" value="ECO:0007669"/>
    <property type="project" value="UniProtKB-KW"/>
</dbReference>
<dbReference type="GO" id="GO:0048731">
    <property type="term" value="P:system development"/>
    <property type="evidence" value="ECO:0007669"/>
    <property type="project" value="UniProtKB-ARBA"/>
</dbReference>
<dbReference type="InterPro" id="IPR002909">
    <property type="entry name" value="IPT_dom"/>
</dbReference>
<protein>
    <recommendedName>
        <fullName evidence="3">Exocyst complex component 2</fullName>
    </recommendedName>
    <alternativeName>
        <fullName evidence="7">Exocyst complex component Sec5</fullName>
    </alternativeName>
</protein>